<keyword evidence="3" id="KW-1185">Reference proteome</keyword>
<dbReference type="AlphaFoldDB" id="A0A0W4ZKG9"/>
<dbReference type="InterPro" id="IPR033464">
    <property type="entry name" value="CSN8_PSD8_EIF3K"/>
</dbReference>
<dbReference type="PANTHER" id="PTHR39398:SF1">
    <property type="entry name" value="CSN8_PSMD8_EIF3K DOMAIN-CONTAINING PROTEIN"/>
    <property type="match status" value="1"/>
</dbReference>
<protein>
    <recommendedName>
        <fullName evidence="1">CSN8/PSMD8/EIF3K domain-containing protein</fullName>
    </recommendedName>
</protein>
<feature type="domain" description="CSN8/PSMD8/EIF3K" evidence="1">
    <location>
        <begin position="174"/>
        <end position="248"/>
    </location>
</feature>
<reference evidence="3" key="1">
    <citation type="journal article" date="2016" name="Nat. Commun.">
        <title>Genome analysis of three Pneumocystis species reveals adaptation mechanisms to life exclusively in mammalian hosts.</title>
        <authorList>
            <person name="Ma L."/>
            <person name="Chen Z."/>
            <person name="Huang D.W."/>
            <person name="Kutty G."/>
            <person name="Ishihara M."/>
            <person name="Wang H."/>
            <person name="Abouelleil A."/>
            <person name="Bishop L."/>
            <person name="Davey E."/>
            <person name="Deng R."/>
            <person name="Deng X."/>
            <person name="Fan L."/>
            <person name="Fantoni G."/>
            <person name="Fitzgerald M."/>
            <person name="Gogineni E."/>
            <person name="Goldberg J.M."/>
            <person name="Handley G."/>
            <person name="Hu X."/>
            <person name="Huber C."/>
            <person name="Jiao X."/>
            <person name="Jones K."/>
            <person name="Levin J.Z."/>
            <person name="Liu Y."/>
            <person name="Macdonald P."/>
            <person name="Melnikov A."/>
            <person name="Raley C."/>
            <person name="Sassi M."/>
            <person name="Sherman B.T."/>
            <person name="Song X."/>
            <person name="Sykes S."/>
            <person name="Tran B."/>
            <person name="Walsh L."/>
            <person name="Xia Y."/>
            <person name="Yang J."/>
            <person name="Young S."/>
            <person name="Zeng Q."/>
            <person name="Zheng X."/>
            <person name="Stephens R."/>
            <person name="Nusbaum C."/>
            <person name="Birren B.W."/>
            <person name="Azadi P."/>
            <person name="Lempicki R.A."/>
            <person name="Cuomo C.A."/>
            <person name="Kovacs J.A."/>
        </authorList>
    </citation>
    <scope>NUCLEOTIDE SEQUENCE [LARGE SCALE GENOMIC DNA]</scope>
    <source>
        <strain evidence="3">B80</strain>
    </source>
</reference>
<dbReference type="RefSeq" id="XP_018226231.1">
    <property type="nucleotide sequence ID" value="XM_018370075.1"/>
</dbReference>
<comment type="caution">
    <text evidence="2">The sequence shown here is derived from an EMBL/GenBank/DDBJ whole genome shotgun (WGS) entry which is preliminary data.</text>
</comment>
<dbReference type="PANTHER" id="PTHR39398">
    <property type="entry name" value="YALI0F14311P"/>
    <property type="match status" value="1"/>
</dbReference>
<proteinExistence type="predicted"/>
<organism evidence="2 3">
    <name type="scientific">Pneumocystis carinii (strain B80)</name>
    <name type="common">Rat pneumocystis pneumonia agent</name>
    <name type="synonym">Pneumocystis carinii f. sp. carinii</name>
    <dbReference type="NCBI Taxonomy" id="1408658"/>
    <lineage>
        <taxon>Eukaryota</taxon>
        <taxon>Fungi</taxon>
        <taxon>Dikarya</taxon>
        <taxon>Ascomycota</taxon>
        <taxon>Taphrinomycotina</taxon>
        <taxon>Pneumocystomycetes</taxon>
        <taxon>Pneumocystaceae</taxon>
        <taxon>Pneumocystis</taxon>
    </lineage>
</organism>
<gene>
    <name evidence="2" type="ORF">T552_01493</name>
</gene>
<dbReference type="Pfam" id="PF10075">
    <property type="entry name" value="CSN8_PSD8_EIF3K"/>
    <property type="match status" value="1"/>
</dbReference>
<evidence type="ECO:0000313" key="3">
    <source>
        <dbReference type="Proteomes" id="UP000054454"/>
    </source>
</evidence>
<dbReference type="OrthoDB" id="2100128at2759"/>
<accession>A0A0W4ZKG9</accession>
<evidence type="ECO:0000259" key="1">
    <source>
        <dbReference type="Pfam" id="PF10075"/>
    </source>
</evidence>
<name>A0A0W4ZKG9_PNEC8</name>
<dbReference type="Proteomes" id="UP000054454">
    <property type="component" value="Unassembled WGS sequence"/>
</dbReference>
<dbReference type="GeneID" id="28936278"/>
<dbReference type="EMBL" id="LFVZ01000006">
    <property type="protein sequence ID" value="KTW28864.1"/>
    <property type="molecule type" value="Genomic_DNA"/>
</dbReference>
<evidence type="ECO:0000313" key="2">
    <source>
        <dbReference type="EMBL" id="KTW28864.1"/>
    </source>
</evidence>
<dbReference type="Gene3D" id="1.25.40.990">
    <property type="match status" value="1"/>
</dbReference>
<dbReference type="VEuPathDB" id="FungiDB:T552_01493"/>
<sequence>MSNQKDKRWLDSFGLISKGNDDRLKEPKIQEIFYNRLKRHYAVLIDRVNNDTLEDSFLNLTLNDRILSLSEQQHCLYLFRQLREGIAASQRIDNFTCGLYETSVRVGIYMNHVESYFPALCYLLEVIYPKLSKPFVQNQMVTCYLLYLCTLRNFQGLYEMKKKWELDTHDISFEFSRILIQNNYISWWKLRQRVPWLYQRLIDLSREQIQERCASIIKASYYKITKKYMEKYIGLVLFSKTGWTIEDSWVKIREPGLPKKIT</sequence>